<organism evidence="8 9">
    <name type="scientific">Brevibacterium metallidurans</name>
    <dbReference type="NCBI Taxonomy" id="1482676"/>
    <lineage>
        <taxon>Bacteria</taxon>
        <taxon>Bacillati</taxon>
        <taxon>Actinomycetota</taxon>
        <taxon>Actinomycetes</taxon>
        <taxon>Micrococcales</taxon>
        <taxon>Brevibacteriaceae</taxon>
        <taxon>Brevibacterium</taxon>
    </lineage>
</organism>
<dbReference type="Proteomes" id="UP001498238">
    <property type="component" value="Unassembled WGS sequence"/>
</dbReference>
<dbReference type="InterPro" id="IPR050487">
    <property type="entry name" value="FtsQ_DivIB"/>
</dbReference>
<dbReference type="PANTHER" id="PTHR37820:SF1">
    <property type="entry name" value="CELL DIVISION PROTEIN FTSQ"/>
    <property type="match status" value="1"/>
</dbReference>
<proteinExistence type="predicted"/>
<evidence type="ECO:0000313" key="9">
    <source>
        <dbReference type="Proteomes" id="UP001498238"/>
    </source>
</evidence>
<evidence type="ECO:0000256" key="3">
    <source>
        <dbReference type="ARBA" id="ARBA00022692"/>
    </source>
</evidence>
<feature type="transmembrane region" description="Helical" evidence="6">
    <location>
        <begin position="32"/>
        <end position="56"/>
    </location>
</feature>
<keyword evidence="1" id="KW-1003">Cell membrane</keyword>
<keyword evidence="4 6" id="KW-1133">Transmembrane helix</keyword>
<dbReference type="Pfam" id="PF08478">
    <property type="entry name" value="POTRA_1"/>
    <property type="match status" value="1"/>
</dbReference>
<keyword evidence="6" id="KW-0472">Membrane</keyword>
<accession>A0ABN0SP97</accession>
<keyword evidence="3 6" id="KW-0812">Transmembrane</keyword>
<evidence type="ECO:0000313" key="8">
    <source>
        <dbReference type="EMBL" id="GAA0036044.1"/>
    </source>
</evidence>
<evidence type="ECO:0000256" key="5">
    <source>
        <dbReference type="ARBA" id="ARBA00023306"/>
    </source>
</evidence>
<keyword evidence="5" id="KW-0131">Cell cycle</keyword>
<feature type="domain" description="POTRA" evidence="7">
    <location>
        <begin position="55"/>
        <end position="124"/>
    </location>
</feature>
<protein>
    <recommendedName>
        <fullName evidence="7">POTRA domain-containing protein</fullName>
    </recommendedName>
</protein>
<evidence type="ECO:0000256" key="4">
    <source>
        <dbReference type="ARBA" id="ARBA00022989"/>
    </source>
</evidence>
<keyword evidence="2" id="KW-0132">Cell division</keyword>
<evidence type="ECO:0000256" key="1">
    <source>
        <dbReference type="ARBA" id="ARBA00022475"/>
    </source>
</evidence>
<keyword evidence="9" id="KW-1185">Reference proteome</keyword>
<reference evidence="8 9" key="1">
    <citation type="submission" date="2024-01" db="EMBL/GenBank/DDBJ databases">
        <title>Characterization of antibiotic resistant novel bacterial strains and their environmental applications.</title>
        <authorList>
            <person name="Manzoor S."/>
            <person name="Abbas S."/>
            <person name="Arshad M."/>
            <person name="Ahmed I."/>
        </authorList>
    </citation>
    <scope>NUCLEOTIDE SEQUENCE [LARGE SCALE GENOMIC DNA]</scope>
    <source>
        <strain evidence="8 9">NCCP-602</strain>
    </source>
</reference>
<comment type="caution">
    <text evidence="8">The sequence shown here is derived from an EMBL/GenBank/DDBJ whole genome shotgun (WGS) entry which is preliminary data.</text>
</comment>
<dbReference type="RefSeq" id="WP_339392874.1">
    <property type="nucleotide sequence ID" value="NZ_BAAAAF010000006.1"/>
</dbReference>
<evidence type="ECO:0000256" key="6">
    <source>
        <dbReference type="SAM" id="Phobius"/>
    </source>
</evidence>
<evidence type="ECO:0000256" key="2">
    <source>
        <dbReference type="ARBA" id="ARBA00022618"/>
    </source>
</evidence>
<dbReference type="PANTHER" id="PTHR37820">
    <property type="entry name" value="CELL DIVISION PROTEIN DIVIB"/>
    <property type="match status" value="1"/>
</dbReference>
<gene>
    <name evidence="8" type="ORF">NCCP602_20050</name>
</gene>
<evidence type="ECO:0000259" key="7">
    <source>
        <dbReference type="Pfam" id="PF08478"/>
    </source>
</evidence>
<dbReference type="EMBL" id="BAAAAF010000006">
    <property type="protein sequence ID" value="GAA0036044.1"/>
    <property type="molecule type" value="Genomic_DNA"/>
</dbReference>
<sequence length="248" mass="26135">MPLSPPRVGDESTADLTEVIRLRRREVWKRRLIAAGLVLLLAAVAAVAWFSPLLALETVTVKDSELVSGAEVSDFVLAEHQGTPLPQLRPGRIEAEVEKQFPRAEDASVHYSGPRGIRIDITDRTPVIAIAEAGGFTLYDAEAVDLGTVEKAPKGLTVLETAAPNEETIAAVVRFMSALSPQLRGQLSTVAATGSEGLSGTIDTGKAKASVIFGDSANASLKMQTAIQLAADGRSEIDVSVPSVPVTD</sequence>
<name>A0ABN0SP97_9MICO</name>
<dbReference type="InterPro" id="IPR013685">
    <property type="entry name" value="POTRA_FtsQ_type"/>
</dbReference>